<evidence type="ECO:0000256" key="1">
    <source>
        <dbReference type="SAM" id="MobiDB-lite"/>
    </source>
</evidence>
<evidence type="ECO:0000313" key="3">
    <source>
        <dbReference type="EMBL" id="GBE63480.1"/>
    </source>
</evidence>
<comment type="caution">
    <text evidence="3">The sequence shown here is derived from an EMBL/GenBank/DDBJ whole genome shotgun (WGS) entry which is preliminary data.</text>
</comment>
<keyword evidence="4" id="KW-1185">Reference proteome</keyword>
<protein>
    <recommendedName>
        <fullName evidence="5">C3H1-type domain-containing protein</fullName>
    </recommendedName>
</protein>
<dbReference type="Gene3D" id="1.20.120.20">
    <property type="entry name" value="Apolipoprotein"/>
    <property type="match status" value="1"/>
</dbReference>
<dbReference type="InterPro" id="IPR050163">
    <property type="entry name" value="Apolipoprotein_A1/A4/E"/>
</dbReference>
<keyword evidence="2" id="KW-0812">Transmembrane</keyword>
<dbReference type="EMBL" id="BDSA01000056">
    <property type="protein sequence ID" value="GBE63480.1"/>
    <property type="molecule type" value="Genomic_DNA"/>
</dbReference>
<evidence type="ECO:0000256" key="2">
    <source>
        <dbReference type="SAM" id="Phobius"/>
    </source>
</evidence>
<name>A0A2H6KKG6_9APIC</name>
<feature type="compositionally biased region" description="Polar residues" evidence="1">
    <location>
        <begin position="1246"/>
        <end position="1265"/>
    </location>
</feature>
<gene>
    <name evidence="3" type="ORF">BOVATA_049730</name>
</gene>
<evidence type="ECO:0000313" key="4">
    <source>
        <dbReference type="Proteomes" id="UP000236319"/>
    </source>
</evidence>
<dbReference type="Proteomes" id="UP000236319">
    <property type="component" value="Unassembled WGS sequence"/>
</dbReference>
<accession>A0A2H6KKG6</accession>
<proteinExistence type="predicted"/>
<evidence type="ECO:0008006" key="5">
    <source>
        <dbReference type="Google" id="ProtNLM"/>
    </source>
</evidence>
<feature type="region of interest" description="Disordered" evidence="1">
    <location>
        <begin position="1243"/>
        <end position="1265"/>
    </location>
</feature>
<dbReference type="OrthoDB" id="366949at2759"/>
<dbReference type="PANTHER" id="PTHR18976">
    <property type="entry name" value="APOLIPOPROTEIN"/>
    <property type="match status" value="1"/>
</dbReference>
<sequence length="1650" mass="184419">MSFLHGVLSNIQPKLGQHKELIKPAIESLNTHKHSGKEGFNAAIVKVVERVRQYNEGVREGNNKVSGPMITFISKMNDLQRQVSGISENNFHTGEIDKAVEAVDQKVDECIKKDGGYAYNFIKNISHAKKHVDDLSEHLKQKVNNAKDILVDERKRLHEIHKTLQKDKDEHIALVGSKLDNAREQINTQIQTDVKKLSDDLTCKVQSIGDQLRVVNELLEQWMEKLQKWIDNADKSVQNAIGEAGRIEQKEPGLPNQKALEQIGKDLCTWKKTLEDYINNTVKPDFTRLIREATEAVDGLNAQLKEDLGRMEREIYEPLSTLKMSSANFKTSFENTKNAIDKAIKAVEGDIEKLQDLSKIDGIQNGKGSSVTAKLLKAIGGTEDPFKSIKDYFGKLDTDVMTPVKDAIEKIATGLGNLVKVGRDEMESAFSSVKEELRKKIQDVQKFVNGTLPSTELNALNTLLGVDIKAPDLKRYDSHVQRVAKKLNGGSEKLEKGDIKNLLNVLREVAHTASQHSHQVVGAVMNKIKDQLTEELGEVAGAIYEKAGKCSDLAGSNGGTGEFGVTVSGLQKLVGEFDGKINTKLEELKTNIGTVTFKKMPNGGIQDIDVEQTLPLYKTHRDSAVSDSLKAITHYSDNIFSVTPTINNLKEWSDQIEKHVKGLVYAFEQAGKILKEQLDKHKMDIGKSPLEVVGSLQNLHGKLGDLRTRELGKAIKMAKDFEQQASAASQKTIEALEQHVRDTLDAAKTSITNDLKSRYVKFIKSQLTKFAEKVEKEIGTLPKDITKDADKGFKGFMGVLEQKLTDSKLNSELDGDAKLETLSSRAKVFFTELFKTLNMRPQIMDSNNLSKLRSKLDTLFTDLTKYNTKFVNDLSALNTLLTDMHPESYANQSNPLLQFLKGGITDMHGELDKAYVSVYDSEIITIYNDITKSITSDGTKCAKIVLTIVPTVYHTLTQLRRELHESDGKWNSYNIYDSKESHHSLHRLFFNDNGYDTGLAGKVEHGELNHKSGFTGQNILTKLNDTTHNLFVTNKQSLKASAIAPTSDDIPFEYTGENGVIPSLYDYLKKYFNVCHYTHIKSPRIPCSVYEMLLWVCGLQFSPVFKPLLDHVNELFMVPIDGDPSKKTLKPIDASPSTISASDICTTIEEICFKSYPVLTTIAGHGDAYTTYACEFSTNSLKFKYPTRGEECFQLLLDILRKLFPPLRFLFGQCSNPASEHGWLKCQYGRDITTVNQPCKAHSTDKANGQSTSKPMCQPNGHPNDQPTCQPRSPLMSYLNDTLPGHLPHQLNSVGCKSVCKSCPGSTPGMPCLTPLGFREFSGSIKTGKDICDILGDLFETNNISAVFCLSPKPPSTLPEHFGFALYLVKGWLHSSQSKKATMNKFTLQASFESSITNTSIKLFENADRFTNALANAYGSDSVRHSECQHPHLMNLTITDFCNSNIKRIECAPYLSSLYSDAYHHLANKHSNTYLSWAVYLPWDFWRNIFCREWGCRRCLHHGACTPGSHGSFETPCHCKSLVTCKGVTPTLYKCGFMFGDAIAINALNTRRTCATFAKHLKSVIQSHYFKTLFEIIDNFMFTIRAPFIWTLLALWSLSLLYLLHIAVVRLDVLRIRSHLRSPSSHRIAAQSLLAAARVRALANVKYFSP</sequence>
<dbReference type="VEuPathDB" id="PiroplasmaDB:BOVATA_049730"/>
<keyword evidence="2" id="KW-1133">Transmembrane helix</keyword>
<dbReference type="RefSeq" id="XP_028869723.1">
    <property type="nucleotide sequence ID" value="XM_029013890.1"/>
</dbReference>
<dbReference type="PANTHER" id="PTHR18976:SF34">
    <property type="entry name" value="LIPID-BINDING PROTEIN"/>
    <property type="match status" value="1"/>
</dbReference>
<reference evidence="3 4" key="1">
    <citation type="journal article" date="2017" name="BMC Genomics">
        <title>Whole-genome assembly of Babesia ovata and comparative genomics between closely related pathogens.</title>
        <authorList>
            <person name="Yamagishi J."/>
            <person name="Asada M."/>
            <person name="Hakimi H."/>
            <person name="Tanaka T.Q."/>
            <person name="Sugimoto C."/>
            <person name="Kawazu S."/>
        </authorList>
    </citation>
    <scope>NUCLEOTIDE SEQUENCE [LARGE SCALE GENOMIC DNA]</scope>
    <source>
        <strain evidence="3 4">Miyake</strain>
    </source>
</reference>
<organism evidence="3 4">
    <name type="scientific">Babesia ovata</name>
    <dbReference type="NCBI Taxonomy" id="189622"/>
    <lineage>
        <taxon>Eukaryota</taxon>
        <taxon>Sar</taxon>
        <taxon>Alveolata</taxon>
        <taxon>Apicomplexa</taxon>
        <taxon>Aconoidasida</taxon>
        <taxon>Piroplasmida</taxon>
        <taxon>Babesiidae</taxon>
        <taxon>Babesia</taxon>
    </lineage>
</organism>
<dbReference type="GeneID" id="39877250"/>
<feature type="transmembrane region" description="Helical" evidence="2">
    <location>
        <begin position="1588"/>
        <end position="1611"/>
    </location>
</feature>
<keyword evidence="2" id="KW-0472">Membrane</keyword>